<dbReference type="OrthoDB" id="5149165at2759"/>
<feature type="compositionally biased region" description="Pro residues" evidence="1">
    <location>
        <begin position="9"/>
        <end position="18"/>
    </location>
</feature>
<feature type="region of interest" description="Disordered" evidence="1">
    <location>
        <begin position="1"/>
        <end position="170"/>
    </location>
</feature>
<dbReference type="AlphaFoldDB" id="A0A9N9ZEC8"/>
<name>A0A9N9ZEC8_9HYPO</name>
<evidence type="ECO:0000313" key="2">
    <source>
        <dbReference type="EMBL" id="CAH0054797.1"/>
    </source>
</evidence>
<protein>
    <submittedName>
        <fullName evidence="2">Uncharacterized protein</fullName>
    </submittedName>
</protein>
<gene>
    <name evidence="2" type="ORF">CSOL1703_00016355</name>
</gene>
<organism evidence="2 3">
    <name type="scientific">Clonostachys solani</name>
    <dbReference type="NCBI Taxonomy" id="160281"/>
    <lineage>
        <taxon>Eukaryota</taxon>
        <taxon>Fungi</taxon>
        <taxon>Dikarya</taxon>
        <taxon>Ascomycota</taxon>
        <taxon>Pezizomycotina</taxon>
        <taxon>Sordariomycetes</taxon>
        <taxon>Hypocreomycetidae</taxon>
        <taxon>Hypocreales</taxon>
        <taxon>Bionectriaceae</taxon>
        <taxon>Clonostachys</taxon>
    </lineage>
</organism>
<sequence length="170" mass="18142">MPGQLNGEEPPPQPPSQPPQTEIDRSTSTEGILGQPDIAPWPISRSSPAHDNNRISISQLLTDGTENNDKETNGIDNSSPRPQSSSGHVDVGTLTPSDYPFGMENTTSMEDLLGQPGGIERNNNATNLPGGEERDQQQPPRTPPSTPTGIDLGQGESSNPKVINFKPNDN</sequence>
<dbReference type="Proteomes" id="UP000775872">
    <property type="component" value="Unassembled WGS sequence"/>
</dbReference>
<evidence type="ECO:0000256" key="1">
    <source>
        <dbReference type="SAM" id="MobiDB-lite"/>
    </source>
</evidence>
<feature type="compositionally biased region" description="Polar residues" evidence="1">
    <location>
        <begin position="44"/>
        <end position="65"/>
    </location>
</feature>
<feature type="compositionally biased region" description="Polar residues" evidence="1">
    <location>
        <begin position="74"/>
        <end position="87"/>
    </location>
</feature>
<dbReference type="EMBL" id="CABFOC020000052">
    <property type="protein sequence ID" value="CAH0054797.1"/>
    <property type="molecule type" value="Genomic_DNA"/>
</dbReference>
<keyword evidence="3" id="KW-1185">Reference proteome</keyword>
<reference evidence="3" key="1">
    <citation type="submission" date="2019-06" db="EMBL/GenBank/DDBJ databases">
        <authorList>
            <person name="Broberg M."/>
        </authorList>
    </citation>
    <scope>NUCLEOTIDE SEQUENCE [LARGE SCALE GENOMIC DNA]</scope>
</reference>
<proteinExistence type="predicted"/>
<accession>A0A9N9ZEC8</accession>
<comment type="caution">
    <text evidence="2">The sequence shown here is derived from an EMBL/GenBank/DDBJ whole genome shotgun (WGS) entry which is preliminary data.</text>
</comment>
<reference evidence="2 3" key="2">
    <citation type="submission" date="2021-10" db="EMBL/GenBank/DDBJ databases">
        <authorList>
            <person name="Piombo E."/>
        </authorList>
    </citation>
    <scope>NUCLEOTIDE SEQUENCE [LARGE SCALE GENOMIC DNA]</scope>
</reference>
<evidence type="ECO:0000313" key="3">
    <source>
        <dbReference type="Proteomes" id="UP000775872"/>
    </source>
</evidence>